<dbReference type="EMBL" id="JARJCW010000001">
    <property type="protein sequence ID" value="KAJ7230118.1"/>
    <property type="molecule type" value="Genomic_DNA"/>
</dbReference>
<evidence type="ECO:0000313" key="1">
    <source>
        <dbReference type="EMBL" id="KAJ7230118.1"/>
    </source>
</evidence>
<proteinExistence type="predicted"/>
<dbReference type="SUPFAM" id="SSF51735">
    <property type="entry name" value="NAD(P)-binding Rossmann-fold domains"/>
    <property type="match status" value="1"/>
</dbReference>
<comment type="caution">
    <text evidence="1">The sequence shown here is derived from an EMBL/GenBank/DDBJ whole genome shotgun (WGS) entry which is preliminary data.</text>
</comment>
<name>A0AAD7E5L8_9AGAR</name>
<accession>A0AAD7E5L8</accession>
<protein>
    <submittedName>
        <fullName evidence="1">Uncharacterized protein</fullName>
    </submittedName>
</protein>
<dbReference type="AlphaFoldDB" id="A0AAD7E5L8"/>
<dbReference type="InterPro" id="IPR036291">
    <property type="entry name" value="NAD(P)-bd_dom_sf"/>
</dbReference>
<sequence>MNHASLPPISSPPAPHSFHIGVVGIGHSTALPFAREGAKVIVSDNLRRRSGPVADVLGVAGDVGAGDFPMRIIDATEILSTMRASPSTRCFTQRRSLHTMPDDAFDIILKIHVRTPFRLVRQAVRLKDWARLACARTRSHWGSYTRVVRNLAWRRLPTAPPGSVGPKGFDSGFLSDLHGSMQTFTYTAVDTAPHFGACMRATGAHCLPCRLIWPNDTCTGARRVLHS</sequence>
<reference evidence="1" key="1">
    <citation type="submission" date="2023-03" db="EMBL/GenBank/DDBJ databases">
        <title>Massive genome expansion in bonnet fungi (Mycena s.s.) driven by repeated elements and novel gene families across ecological guilds.</title>
        <authorList>
            <consortium name="Lawrence Berkeley National Laboratory"/>
            <person name="Harder C.B."/>
            <person name="Miyauchi S."/>
            <person name="Viragh M."/>
            <person name="Kuo A."/>
            <person name="Thoen E."/>
            <person name="Andreopoulos B."/>
            <person name="Lu D."/>
            <person name="Skrede I."/>
            <person name="Drula E."/>
            <person name="Henrissat B."/>
            <person name="Morin E."/>
            <person name="Kohler A."/>
            <person name="Barry K."/>
            <person name="LaButti K."/>
            <person name="Morin E."/>
            <person name="Salamov A."/>
            <person name="Lipzen A."/>
            <person name="Mereny Z."/>
            <person name="Hegedus B."/>
            <person name="Baldrian P."/>
            <person name="Stursova M."/>
            <person name="Weitz H."/>
            <person name="Taylor A."/>
            <person name="Grigoriev I.V."/>
            <person name="Nagy L.G."/>
            <person name="Martin F."/>
            <person name="Kauserud H."/>
        </authorList>
    </citation>
    <scope>NUCLEOTIDE SEQUENCE</scope>
    <source>
        <strain evidence="1">9144</strain>
    </source>
</reference>
<keyword evidence="2" id="KW-1185">Reference proteome</keyword>
<evidence type="ECO:0000313" key="2">
    <source>
        <dbReference type="Proteomes" id="UP001219525"/>
    </source>
</evidence>
<dbReference type="Proteomes" id="UP001219525">
    <property type="component" value="Unassembled WGS sequence"/>
</dbReference>
<organism evidence="1 2">
    <name type="scientific">Mycena pura</name>
    <dbReference type="NCBI Taxonomy" id="153505"/>
    <lineage>
        <taxon>Eukaryota</taxon>
        <taxon>Fungi</taxon>
        <taxon>Dikarya</taxon>
        <taxon>Basidiomycota</taxon>
        <taxon>Agaricomycotina</taxon>
        <taxon>Agaricomycetes</taxon>
        <taxon>Agaricomycetidae</taxon>
        <taxon>Agaricales</taxon>
        <taxon>Marasmiineae</taxon>
        <taxon>Mycenaceae</taxon>
        <taxon>Mycena</taxon>
    </lineage>
</organism>
<gene>
    <name evidence="1" type="ORF">GGX14DRAFT_553603</name>
</gene>
<dbReference type="Gene3D" id="3.40.50.720">
    <property type="entry name" value="NAD(P)-binding Rossmann-like Domain"/>
    <property type="match status" value="1"/>
</dbReference>